<keyword evidence="1" id="KW-0812">Transmembrane</keyword>
<gene>
    <name evidence="2" type="primary">ORF15952</name>
</gene>
<dbReference type="EMBL" id="HACG01005357">
    <property type="protein sequence ID" value="CEK52222.1"/>
    <property type="molecule type" value="Transcribed_RNA"/>
</dbReference>
<evidence type="ECO:0000256" key="1">
    <source>
        <dbReference type="SAM" id="Phobius"/>
    </source>
</evidence>
<feature type="non-terminal residue" evidence="2">
    <location>
        <position position="1"/>
    </location>
</feature>
<proteinExistence type="predicted"/>
<keyword evidence="1" id="KW-0472">Membrane</keyword>
<accession>A0A0B6Y784</accession>
<evidence type="ECO:0000313" key="2">
    <source>
        <dbReference type="EMBL" id="CEK52222.1"/>
    </source>
</evidence>
<keyword evidence="1" id="KW-1133">Transmembrane helix</keyword>
<feature type="transmembrane region" description="Helical" evidence="1">
    <location>
        <begin position="21"/>
        <end position="39"/>
    </location>
</feature>
<reference evidence="2" key="1">
    <citation type="submission" date="2014-12" db="EMBL/GenBank/DDBJ databases">
        <title>Insight into the proteome of Arion vulgaris.</title>
        <authorList>
            <person name="Aradska J."/>
            <person name="Bulat T."/>
            <person name="Smidak R."/>
            <person name="Sarate P."/>
            <person name="Gangsoo J."/>
            <person name="Sialana F."/>
            <person name="Bilban M."/>
            <person name="Lubec G."/>
        </authorList>
    </citation>
    <scope>NUCLEOTIDE SEQUENCE</scope>
    <source>
        <tissue evidence="2">Skin</tissue>
    </source>
</reference>
<protein>
    <submittedName>
        <fullName evidence="2">Uncharacterized protein</fullName>
    </submittedName>
</protein>
<organism evidence="2">
    <name type="scientific">Arion vulgaris</name>
    <dbReference type="NCBI Taxonomy" id="1028688"/>
    <lineage>
        <taxon>Eukaryota</taxon>
        <taxon>Metazoa</taxon>
        <taxon>Spiralia</taxon>
        <taxon>Lophotrochozoa</taxon>
        <taxon>Mollusca</taxon>
        <taxon>Gastropoda</taxon>
        <taxon>Heterobranchia</taxon>
        <taxon>Euthyneura</taxon>
        <taxon>Panpulmonata</taxon>
        <taxon>Eupulmonata</taxon>
        <taxon>Stylommatophora</taxon>
        <taxon>Helicina</taxon>
        <taxon>Arionoidea</taxon>
        <taxon>Arionidae</taxon>
        <taxon>Arion</taxon>
    </lineage>
</organism>
<dbReference type="AlphaFoldDB" id="A0A0B6Y784"/>
<feature type="non-terminal residue" evidence="2">
    <location>
        <position position="68"/>
    </location>
</feature>
<name>A0A0B6Y784_9EUPU</name>
<sequence length="68" mass="8176">FNKWSIWSVQRRRNKKISNRMVLQMWIIMCLIVCSFLSIKLTTHCDLLCDLFLTELTTRCDLCGLHRE</sequence>